<dbReference type="Gene3D" id="1.25.40.10">
    <property type="entry name" value="Tetratricopeptide repeat domain"/>
    <property type="match status" value="2"/>
</dbReference>
<dbReference type="SMART" id="SM00028">
    <property type="entry name" value="TPR"/>
    <property type="match status" value="6"/>
</dbReference>
<keyword evidence="1" id="KW-0802">TPR repeat</keyword>
<dbReference type="PROSITE" id="PS50005">
    <property type="entry name" value="TPR"/>
    <property type="match status" value="1"/>
</dbReference>
<dbReference type="InterPro" id="IPR019734">
    <property type="entry name" value="TPR_rpt"/>
</dbReference>
<comment type="caution">
    <text evidence="3">The sequence shown here is derived from an EMBL/GenBank/DDBJ whole genome shotgun (WGS) entry which is preliminary data.</text>
</comment>
<proteinExistence type="predicted"/>
<dbReference type="SUPFAM" id="SSF48452">
    <property type="entry name" value="TPR-like"/>
    <property type="match status" value="2"/>
</dbReference>
<sequence>MDNFLIKLKKQKYYQPYLDLIEILLVNSNSKRCDILSNSQDLINTNLIQIVLDKIYFLRKNQKTNELKSLIELANQLLGLYADRPLEGISLKFTLGNVYFDMGQFYEARDCYQQSLEIFRMIGDRIGEANVLALIGDTFYQQDGFYLALKYYKQAQTIFLTMDVQKSEIPVLYQMLLSHYFLGEYAQAMEIGGRCLEIAKDLGWRFLEAHLLHRQGIHYQVMNNHLEAAMYYKKSWLIAKEIGADELQIQNMRNLGDLYLAKYFIEDALQIYQESLKIARQLSSRIEEARCLESLAKAFFYMGDLKRAYGSSQLSLQIKQNVGISFMQKTVNFIEREYFLQDYCDDFF</sequence>
<reference evidence="3" key="1">
    <citation type="journal article" date="2015" name="Genome Announc.">
        <title>Draft Genome Sequence of Tolypothrix boutellei Strain VB521301.</title>
        <authorList>
            <person name="Chandrababunaidu M.M."/>
            <person name="Singh D."/>
            <person name="Sen D."/>
            <person name="Bhan S."/>
            <person name="Das S."/>
            <person name="Gupta A."/>
            <person name="Adhikary S.P."/>
            <person name="Tripathy S."/>
        </authorList>
    </citation>
    <scope>NUCLEOTIDE SEQUENCE</scope>
    <source>
        <strain evidence="3">VB521301</strain>
    </source>
</reference>
<name>A0A0C1NHF4_9CYAN</name>
<evidence type="ECO:0000256" key="1">
    <source>
        <dbReference type="PROSITE-ProRule" id="PRU00339"/>
    </source>
</evidence>
<evidence type="ECO:0000313" key="3">
    <source>
        <dbReference type="EMBL" id="KIE12286.1"/>
    </source>
</evidence>
<dbReference type="Pfam" id="PF13374">
    <property type="entry name" value="TPR_10"/>
    <property type="match status" value="1"/>
</dbReference>
<dbReference type="PANTHER" id="PTHR10098">
    <property type="entry name" value="RAPSYN-RELATED"/>
    <property type="match status" value="1"/>
</dbReference>
<dbReference type="RefSeq" id="WP_050045523.1">
    <property type="nucleotide sequence ID" value="NZ_JHEG04000001.1"/>
</dbReference>
<dbReference type="AlphaFoldDB" id="A0A0C1NHF4"/>
<dbReference type="PANTHER" id="PTHR10098:SF108">
    <property type="entry name" value="TETRATRICOPEPTIDE REPEAT PROTEIN 28"/>
    <property type="match status" value="1"/>
</dbReference>
<dbReference type="STRING" id="1479485.DA73_0212055"/>
<protein>
    <submittedName>
        <fullName evidence="2">Tetratricopeptide repeat protein</fullName>
    </submittedName>
</protein>
<organism evidence="3">
    <name type="scientific">Tolypothrix bouteillei VB521301</name>
    <dbReference type="NCBI Taxonomy" id="1479485"/>
    <lineage>
        <taxon>Bacteria</taxon>
        <taxon>Bacillati</taxon>
        <taxon>Cyanobacteriota</taxon>
        <taxon>Cyanophyceae</taxon>
        <taxon>Nostocales</taxon>
        <taxon>Tolypothrichaceae</taxon>
        <taxon>Tolypothrix</taxon>
    </lineage>
</organism>
<reference evidence="2" key="2">
    <citation type="submission" date="2019-11" db="EMBL/GenBank/DDBJ databases">
        <title>Improved Assembly of Tolypothrix boutellei genome.</title>
        <authorList>
            <person name="Sarangi A.N."/>
            <person name="Mukherjee M."/>
            <person name="Ghosh S."/>
            <person name="Singh D."/>
            <person name="Das A."/>
            <person name="Kant S."/>
            <person name="Prusty A."/>
            <person name="Tripathy S."/>
        </authorList>
    </citation>
    <scope>NUCLEOTIDE SEQUENCE</scope>
    <source>
        <strain evidence="2">VB521301</strain>
    </source>
</reference>
<evidence type="ECO:0000313" key="4">
    <source>
        <dbReference type="Proteomes" id="UP000029738"/>
    </source>
</evidence>
<feature type="repeat" description="TPR" evidence="1">
    <location>
        <begin position="89"/>
        <end position="122"/>
    </location>
</feature>
<dbReference type="EMBL" id="JHEG04000001">
    <property type="protein sequence ID" value="KAF3890392.1"/>
    <property type="molecule type" value="Genomic_DNA"/>
</dbReference>
<gene>
    <name evidence="3" type="ORF">DA73_0212055</name>
    <name evidence="2" type="ORF">DA73_0400036805</name>
</gene>
<dbReference type="Proteomes" id="UP000029738">
    <property type="component" value="Unassembled WGS sequence"/>
</dbReference>
<keyword evidence="4" id="KW-1185">Reference proteome</keyword>
<dbReference type="Pfam" id="PF13424">
    <property type="entry name" value="TPR_12"/>
    <property type="match status" value="1"/>
</dbReference>
<dbReference type="InterPro" id="IPR011990">
    <property type="entry name" value="TPR-like_helical_dom_sf"/>
</dbReference>
<dbReference type="OrthoDB" id="478310at2"/>
<evidence type="ECO:0000313" key="2">
    <source>
        <dbReference type="EMBL" id="KAF3890392.1"/>
    </source>
</evidence>
<dbReference type="EMBL" id="JHEG02000037">
    <property type="protein sequence ID" value="KIE12286.1"/>
    <property type="molecule type" value="Genomic_DNA"/>
</dbReference>
<accession>A0A0C1NHF4</accession>